<reference evidence="2 4" key="1">
    <citation type="submission" date="2019-11" db="EMBL/GenBank/DDBJ databases">
        <title>Eggerthellaceae novel genus isolated from the rectal contents of marmort.</title>
        <authorList>
            <person name="Zhang G."/>
        </authorList>
    </citation>
    <scope>NUCLEOTIDE SEQUENCE [LARGE SCALE GENOMIC DNA]</scope>
    <source>
        <strain evidence="4">zg-886</strain>
        <strain evidence="2">Zg-886</strain>
    </source>
</reference>
<dbReference type="EMBL" id="CP072829">
    <property type="protein sequence ID" value="QTU84725.1"/>
    <property type="molecule type" value="Genomic_DNA"/>
</dbReference>
<evidence type="ECO:0000313" key="5">
    <source>
        <dbReference type="Proteomes" id="UP000671910"/>
    </source>
</evidence>
<dbReference type="Pfam" id="PF16868">
    <property type="entry name" value="NMT1_3"/>
    <property type="match status" value="1"/>
</dbReference>
<keyword evidence="4" id="KW-1185">Reference proteome</keyword>
<dbReference type="Proteomes" id="UP000636394">
    <property type="component" value="Unassembled WGS sequence"/>
</dbReference>
<dbReference type="NCBIfam" id="TIGR02122">
    <property type="entry name" value="TRAP_TAXI"/>
    <property type="match status" value="1"/>
</dbReference>
<evidence type="ECO:0000313" key="4">
    <source>
        <dbReference type="Proteomes" id="UP000636394"/>
    </source>
</evidence>
<gene>
    <name evidence="2" type="ORF">GMI68_00065</name>
    <name evidence="3" type="ORF">J7S26_02035</name>
</gene>
<dbReference type="Gene3D" id="3.40.190.10">
    <property type="entry name" value="Periplasmic binding protein-like II"/>
    <property type="match status" value="2"/>
</dbReference>
<keyword evidence="1" id="KW-0732">Signal</keyword>
<dbReference type="Proteomes" id="UP000671910">
    <property type="component" value="Chromosome"/>
</dbReference>
<protein>
    <submittedName>
        <fullName evidence="3">TAXI family TRAP transporter solute-binding subunit</fullName>
    </submittedName>
</protein>
<evidence type="ECO:0000313" key="3">
    <source>
        <dbReference type="EMBL" id="QTU84725.1"/>
    </source>
</evidence>
<dbReference type="EMBL" id="WPCR01000001">
    <property type="protein sequence ID" value="NHM13182.1"/>
    <property type="molecule type" value="Genomic_DNA"/>
</dbReference>
<sequence length="343" mass="35291">MKKKIKAFAAVALAGVLALGIAGCSGGGDAASSDGGDGGAAPAADGGSLRFMTGGESGTYYAYGNVLAQYATNGDYGLDVTALAGNGSQANIEALQDGDSDIAFCQSDVLAYAYDGTNLFEGAPYEDFSVVADLYQEQVQIVTCDPSIKSVEDLKGKTVSVGAANSGVYFNAVDILGVYGIELSAEGSADFEPVYQSFADSADSLKDGKIDAAFIVAGAPTTAITDLSTTKDTYLVSLDQAHIDELLASNPYYSEATIPAETYGTEGPVETVSVGAVIIANNSVSEDSIYNLTKSIFDGQQDNADAHAKYNELVLEDAAAITSVPYHPGAAKYYEEQGVTAGE</sequence>
<dbReference type="PANTHER" id="PTHR42941:SF1">
    <property type="entry name" value="SLL1037 PROTEIN"/>
    <property type="match status" value="1"/>
</dbReference>
<reference evidence="3" key="2">
    <citation type="submission" date="2021-04" db="EMBL/GenBank/DDBJ databases">
        <title>Novel species in family Eggerthellaceae.</title>
        <authorList>
            <person name="Zhang G."/>
        </authorList>
    </citation>
    <scope>NUCLEOTIDE SEQUENCE</scope>
    <source>
        <strain evidence="3">Zg-886</strain>
    </source>
</reference>
<dbReference type="InterPro" id="IPR011852">
    <property type="entry name" value="TRAP_TAXI"/>
</dbReference>
<dbReference type="PROSITE" id="PS51257">
    <property type="entry name" value="PROKAR_LIPOPROTEIN"/>
    <property type="match status" value="1"/>
</dbReference>
<organism evidence="3 5">
    <name type="scientific">Xiamenia xianingshaonis</name>
    <dbReference type="NCBI Taxonomy" id="2682776"/>
    <lineage>
        <taxon>Bacteria</taxon>
        <taxon>Bacillati</taxon>
        <taxon>Actinomycetota</taxon>
        <taxon>Coriobacteriia</taxon>
        <taxon>Eggerthellales</taxon>
        <taxon>Eggerthellaceae</taxon>
        <taxon>Xiamenia</taxon>
    </lineage>
</organism>
<dbReference type="AlphaFoldDB" id="A0A9E6MRK2"/>
<evidence type="ECO:0000313" key="2">
    <source>
        <dbReference type="EMBL" id="NHM13182.1"/>
    </source>
</evidence>
<name>A0A9E6MRK2_9ACTN</name>
<feature type="signal peptide" evidence="1">
    <location>
        <begin position="1"/>
        <end position="30"/>
    </location>
</feature>
<accession>A0A9E6MRK2</accession>
<proteinExistence type="predicted"/>
<dbReference type="RefSeq" id="WP_166078618.1">
    <property type="nucleotide sequence ID" value="NZ_CP072829.1"/>
</dbReference>
<feature type="chain" id="PRO_5039249147" evidence="1">
    <location>
        <begin position="31"/>
        <end position="343"/>
    </location>
</feature>
<dbReference type="SUPFAM" id="SSF53850">
    <property type="entry name" value="Periplasmic binding protein-like II"/>
    <property type="match status" value="1"/>
</dbReference>
<dbReference type="KEGG" id="ebz:J7S26_02035"/>
<evidence type="ECO:0000256" key="1">
    <source>
        <dbReference type="SAM" id="SignalP"/>
    </source>
</evidence>
<dbReference type="PANTHER" id="PTHR42941">
    <property type="entry name" value="SLL1037 PROTEIN"/>
    <property type="match status" value="1"/>
</dbReference>